<evidence type="ECO:0000256" key="1">
    <source>
        <dbReference type="SAM" id="MobiDB-lite"/>
    </source>
</evidence>
<comment type="caution">
    <text evidence="2">The sequence shown here is derived from an EMBL/GenBank/DDBJ whole genome shotgun (WGS) entry which is preliminary data.</text>
</comment>
<evidence type="ECO:0000313" key="2">
    <source>
        <dbReference type="EMBL" id="KAL0427556.1"/>
    </source>
</evidence>
<sequence length="86" mass="9137">MGIGLGAFRPQVAKGKGAGRWMRKSDEAESATANALSAPVASLGEGKGNGKMVRQSKFTRDVCMNCQGHWRGSVMNSPPVKVLDLF</sequence>
<reference evidence="2" key="1">
    <citation type="submission" date="2020-06" db="EMBL/GenBank/DDBJ databases">
        <authorList>
            <person name="Li T."/>
            <person name="Hu X."/>
            <person name="Zhang T."/>
            <person name="Song X."/>
            <person name="Zhang H."/>
            <person name="Dai N."/>
            <person name="Sheng W."/>
            <person name="Hou X."/>
            <person name="Wei L."/>
        </authorList>
    </citation>
    <scope>NUCLEOTIDE SEQUENCE</scope>
    <source>
        <strain evidence="2">KEN1</strain>
        <tissue evidence="2">Leaf</tissue>
    </source>
</reference>
<dbReference type="EMBL" id="JACGWN010000010">
    <property type="protein sequence ID" value="KAL0427556.1"/>
    <property type="molecule type" value="Genomic_DNA"/>
</dbReference>
<reference evidence="2" key="2">
    <citation type="journal article" date="2024" name="Plant">
        <title>Genomic evolution and insights into agronomic trait innovations of Sesamum species.</title>
        <authorList>
            <person name="Miao H."/>
            <person name="Wang L."/>
            <person name="Qu L."/>
            <person name="Liu H."/>
            <person name="Sun Y."/>
            <person name="Le M."/>
            <person name="Wang Q."/>
            <person name="Wei S."/>
            <person name="Zheng Y."/>
            <person name="Lin W."/>
            <person name="Duan Y."/>
            <person name="Cao H."/>
            <person name="Xiong S."/>
            <person name="Wang X."/>
            <person name="Wei L."/>
            <person name="Li C."/>
            <person name="Ma Q."/>
            <person name="Ju M."/>
            <person name="Zhao R."/>
            <person name="Li G."/>
            <person name="Mu C."/>
            <person name="Tian Q."/>
            <person name="Mei H."/>
            <person name="Zhang T."/>
            <person name="Gao T."/>
            <person name="Zhang H."/>
        </authorList>
    </citation>
    <scope>NUCLEOTIDE SEQUENCE</scope>
    <source>
        <strain evidence="2">KEN1</strain>
    </source>
</reference>
<dbReference type="AlphaFoldDB" id="A0AAW2VIL8"/>
<gene>
    <name evidence="2" type="ORF">Slati_2930400</name>
</gene>
<proteinExistence type="predicted"/>
<accession>A0AAW2VIL8</accession>
<organism evidence="2">
    <name type="scientific">Sesamum latifolium</name>
    <dbReference type="NCBI Taxonomy" id="2727402"/>
    <lineage>
        <taxon>Eukaryota</taxon>
        <taxon>Viridiplantae</taxon>
        <taxon>Streptophyta</taxon>
        <taxon>Embryophyta</taxon>
        <taxon>Tracheophyta</taxon>
        <taxon>Spermatophyta</taxon>
        <taxon>Magnoliopsida</taxon>
        <taxon>eudicotyledons</taxon>
        <taxon>Gunneridae</taxon>
        <taxon>Pentapetalae</taxon>
        <taxon>asterids</taxon>
        <taxon>lamiids</taxon>
        <taxon>Lamiales</taxon>
        <taxon>Pedaliaceae</taxon>
        <taxon>Sesamum</taxon>
    </lineage>
</organism>
<feature type="region of interest" description="Disordered" evidence="1">
    <location>
        <begin position="1"/>
        <end position="34"/>
    </location>
</feature>
<name>A0AAW2VIL8_9LAMI</name>
<protein>
    <submittedName>
        <fullName evidence="2">Uncharacterized protein</fullName>
    </submittedName>
</protein>